<dbReference type="AlphaFoldDB" id="A0A5C6YWP7"/>
<keyword evidence="1" id="KW-0597">Phosphoprotein</keyword>
<dbReference type="GO" id="GO:0000160">
    <property type="term" value="P:phosphorelay signal transduction system"/>
    <property type="evidence" value="ECO:0007669"/>
    <property type="project" value="InterPro"/>
</dbReference>
<dbReference type="OrthoDB" id="7478530at2"/>
<feature type="modified residue" description="Phosphohistidine" evidence="1">
    <location>
        <position position="56"/>
    </location>
</feature>
<reference evidence="3 4" key="1">
    <citation type="submission" date="2019-08" db="EMBL/GenBank/DDBJ databases">
        <title>Genome of Aequorivita antarctica SW49 (type strain).</title>
        <authorList>
            <person name="Bowman J.P."/>
        </authorList>
    </citation>
    <scope>NUCLEOTIDE SEQUENCE [LARGE SCALE GENOMIC DNA]</scope>
    <source>
        <strain evidence="3 4">SW49</strain>
    </source>
</reference>
<proteinExistence type="predicted"/>
<evidence type="ECO:0000313" key="3">
    <source>
        <dbReference type="EMBL" id="TXD72054.1"/>
    </source>
</evidence>
<organism evidence="3 4">
    <name type="scientific">Aequorivita antarctica</name>
    <dbReference type="NCBI Taxonomy" id="153266"/>
    <lineage>
        <taxon>Bacteria</taxon>
        <taxon>Pseudomonadati</taxon>
        <taxon>Bacteroidota</taxon>
        <taxon>Flavobacteriia</taxon>
        <taxon>Flavobacteriales</taxon>
        <taxon>Flavobacteriaceae</taxon>
        <taxon>Aequorivita</taxon>
    </lineage>
</organism>
<dbReference type="SUPFAM" id="SSF47226">
    <property type="entry name" value="Histidine-containing phosphotransfer domain, HPT domain"/>
    <property type="match status" value="1"/>
</dbReference>
<dbReference type="GO" id="GO:0004672">
    <property type="term" value="F:protein kinase activity"/>
    <property type="evidence" value="ECO:0007669"/>
    <property type="project" value="UniProtKB-ARBA"/>
</dbReference>
<dbReference type="InterPro" id="IPR036641">
    <property type="entry name" value="HPT_dom_sf"/>
</dbReference>
<keyword evidence="4" id="KW-1185">Reference proteome</keyword>
<comment type="caution">
    <text evidence="3">The sequence shown here is derived from an EMBL/GenBank/DDBJ whole genome shotgun (WGS) entry which is preliminary data.</text>
</comment>
<evidence type="ECO:0000256" key="1">
    <source>
        <dbReference type="PROSITE-ProRule" id="PRU00110"/>
    </source>
</evidence>
<sequence length="113" mass="13060">MIKYYAKENLAEIADGDQDFLKILAQTFLEEIPPDLHSMEEAIENENRELAYQFAHKMKPNIEMFGIDALKDITSIEAWSKTSKNKATVLPHLKNVTTTLNLVFDDLREDFQL</sequence>
<dbReference type="Gene3D" id="1.20.120.160">
    <property type="entry name" value="HPT domain"/>
    <property type="match status" value="1"/>
</dbReference>
<dbReference type="Proteomes" id="UP000321497">
    <property type="component" value="Unassembled WGS sequence"/>
</dbReference>
<protein>
    <submittedName>
        <fullName evidence="3">Hpt domain-containing protein</fullName>
    </submittedName>
</protein>
<dbReference type="RefSeq" id="WP_111845263.1">
    <property type="nucleotide sequence ID" value="NZ_UEGI01000015.1"/>
</dbReference>
<dbReference type="Pfam" id="PF01627">
    <property type="entry name" value="Hpt"/>
    <property type="match status" value="1"/>
</dbReference>
<feature type="domain" description="HPt" evidence="2">
    <location>
        <begin position="17"/>
        <end position="113"/>
    </location>
</feature>
<name>A0A5C6YWP7_9FLAO</name>
<dbReference type="PROSITE" id="PS50894">
    <property type="entry name" value="HPT"/>
    <property type="match status" value="1"/>
</dbReference>
<evidence type="ECO:0000313" key="4">
    <source>
        <dbReference type="Proteomes" id="UP000321497"/>
    </source>
</evidence>
<dbReference type="EMBL" id="VORT01000010">
    <property type="protein sequence ID" value="TXD72054.1"/>
    <property type="molecule type" value="Genomic_DNA"/>
</dbReference>
<dbReference type="InterPro" id="IPR008207">
    <property type="entry name" value="Sig_transdc_His_kin_Hpt_dom"/>
</dbReference>
<evidence type="ECO:0000259" key="2">
    <source>
        <dbReference type="PROSITE" id="PS50894"/>
    </source>
</evidence>
<accession>A0A5C6YWP7</accession>
<gene>
    <name evidence="3" type="ORF">ESU54_13425</name>
</gene>